<feature type="compositionally biased region" description="Polar residues" evidence="1">
    <location>
        <begin position="593"/>
        <end position="603"/>
    </location>
</feature>
<protein>
    <submittedName>
        <fullName evidence="2">Uncharacterized protein</fullName>
    </submittedName>
</protein>
<dbReference type="AlphaFoldDB" id="A0A4Y7TA68"/>
<name>A0A4Y7TA68_COPMI</name>
<keyword evidence="3" id="KW-1185">Reference proteome</keyword>
<dbReference type="EMBL" id="QPFP01000021">
    <property type="protein sequence ID" value="TEB30834.1"/>
    <property type="molecule type" value="Genomic_DNA"/>
</dbReference>
<organism evidence="2 3">
    <name type="scientific">Coprinellus micaceus</name>
    <name type="common">Glistening ink-cap mushroom</name>
    <name type="synonym">Coprinus micaceus</name>
    <dbReference type="NCBI Taxonomy" id="71717"/>
    <lineage>
        <taxon>Eukaryota</taxon>
        <taxon>Fungi</taxon>
        <taxon>Dikarya</taxon>
        <taxon>Basidiomycota</taxon>
        <taxon>Agaricomycotina</taxon>
        <taxon>Agaricomycetes</taxon>
        <taxon>Agaricomycetidae</taxon>
        <taxon>Agaricales</taxon>
        <taxon>Agaricineae</taxon>
        <taxon>Psathyrellaceae</taxon>
        <taxon>Coprinellus</taxon>
    </lineage>
</organism>
<feature type="compositionally biased region" description="Low complexity" evidence="1">
    <location>
        <begin position="690"/>
        <end position="702"/>
    </location>
</feature>
<evidence type="ECO:0000256" key="1">
    <source>
        <dbReference type="SAM" id="MobiDB-lite"/>
    </source>
</evidence>
<comment type="caution">
    <text evidence="2">The sequence shown here is derived from an EMBL/GenBank/DDBJ whole genome shotgun (WGS) entry which is preliminary data.</text>
</comment>
<sequence length="747" mass="81453">MAASYTPLLRVNSDTPLGTEARSDLSMLEHREIAHPKIGGQGGVYALPQKCHGEQGSGPRSLEGGHSPVRARPGADEASSRFNVTASGRPVETLWDELIFIMVDTATSVTRILADHCDGSLKLASLCPWVPGLAHPCEYDTHPEWYDFAPPALSVQRTQHHSKTRVIPSTNNDQATYSVVRDIGLGNPSLRLPEVSCQGLAHRSSAAVTSFRGLALAGRIRGLLGLGLHWMGRRAFNFRAHGRGFLSLRGAAIPGALAAYSGAQDLRATGQRGSAKGLNPVHSQRRGNSIIHPLQAFTEASDVELVHSPPPSPSTSSQPVPVSFATMNVANALVHKLLLQVQSGHVRTPTQNPVPWHYDYRVGHLAPYPWPLDPETFRRLTPSRFQEVMRTHELRAPSCLCAILDHTDYSECKIGIAESIISTEHGRSLSVLNGEYVATCASRRCGFFLCLERFYDIRGLRLQRVRRRETPLPVQELDPLIDVPGSFPSEFGLFQVMSQVIIRGPKNATSHPSVPKKDKDAVMANLTTGMPEGTFWATFVQCLVCKDVMFRKTMIAGNHTCAIKPSRIACRHHPYRREGRGRLSSATSSSDSIGTETINSSGYRTADSDRSGDEADDSEAEVEDLCMFMGGSSDLEDLVQFAQAGRATTPDDSDWEPPSVLSLFEVRTSSDGPNQVGTQPQSVAVIAPGSPLNSSSSDTSNDSLDEDWEQVPIFPALSNIRGVRKDDYDLSQVDEDDENTDHASEAQ</sequence>
<gene>
    <name evidence="2" type="ORF">FA13DRAFT_1710106</name>
</gene>
<feature type="region of interest" description="Disordered" evidence="1">
    <location>
        <begin position="574"/>
        <end position="620"/>
    </location>
</feature>
<proteinExistence type="predicted"/>
<evidence type="ECO:0000313" key="3">
    <source>
        <dbReference type="Proteomes" id="UP000298030"/>
    </source>
</evidence>
<dbReference type="Proteomes" id="UP000298030">
    <property type="component" value="Unassembled WGS sequence"/>
</dbReference>
<feature type="region of interest" description="Disordered" evidence="1">
    <location>
        <begin position="724"/>
        <end position="747"/>
    </location>
</feature>
<reference evidence="2 3" key="1">
    <citation type="journal article" date="2019" name="Nat. Ecol. Evol.">
        <title>Megaphylogeny resolves global patterns of mushroom evolution.</title>
        <authorList>
            <person name="Varga T."/>
            <person name="Krizsan K."/>
            <person name="Foldi C."/>
            <person name="Dima B."/>
            <person name="Sanchez-Garcia M."/>
            <person name="Sanchez-Ramirez S."/>
            <person name="Szollosi G.J."/>
            <person name="Szarkandi J.G."/>
            <person name="Papp V."/>
            <person name="Albert L."/>
            <person name="Andreopoulos W."/>
            <person name="Angelini C."/>
            <person name="Antonin V."/>
            <person name="Barry K.W."/>
            <person name="Bougher N.L."/>
            <person name="Buchanan P."/>
            <person name="Buyck B."/>
            <person name="Bense V."/>
            <person name="Catcheside P."/>
            <person name="Chovatia M."/>
            <person name="Cooper J."/>
            <person name="Damon W."/>
            <person name="Desjardin D."/>
            <person name="Finy P."/>
            <person name="Geml J."/>
            <person name="Haridas S."/>
            <person name="Hughes K."/>
            <person name="Justo A."/>
            <person name="Karasinski D."/>
            <person name="Kautmanova I."/>
            <person name="Kiss B."/>
            <person name="Kocsube S."/>
            <person name="Kotiranta H."/>
            <person name="LaButti K.M."/>
            <person name="Lechner B.E."/>
            <person name="Liimatainen K."/>
            <person name="Lipzen A."/>
            <person name="Lukacs Z."/>
            <person name="Mihaltcheva S."/>
            <person name="Morgado L.N."/>
            <person name="Niskanen T."/>
            <person name="Noordeloos M.E."/>
            <person name="Ohm R.A."/>
            <person name="Ortiz-Santana B."/>
            <person name="Ovrebo C."/>
            <person name="Racz N."/>
            <person name="Riley R."/>
            <person name="Savchenko A."/>
            <person name="Shiryaev A."/>
            <person name="Soop K."/>
            <person name="Spirin V."/>
            <person name="Szebenyi C."/>
            <person name="Tomsovsky M."/>
            <person name="Tulloss R.E."/>
            <person name="Uehling J."/>
            <person name="Grigoriev I.V."/>
            <person name="Vagvolgyi C."/>
            <person name="Papp T."/>
            <person name="Martin F.M."/>
            <person name="Miettinen O."/>
            <person name="Hibbett D.S."/>
            <person name="Nagy L.G."/>
        </authorList>
    </citation>
    <scope>NUCLEOTIDE SEQUENCE [LARGE SCALE GENOMIC DNA]</scope>
    <source>
        <strain evidence="2 3">FP101781</strain>
    </source>
</reference>
<evidence type="ECO:0000313" key="2">
    <source>
        <dbReference type="EMBL" id="TEB30834.1"/>
    </source>
</evidence>
<accession>A0A4Y7TA68</accession>
<feature type="region of interest" description="Disordered" evidence="1">
    <location>
        <begin position="687"/>
        <end position="710"/>
    </location>
</feature>
<feature type="region of interest" description="Disordered" evidence="1">
    <location>
        <begin position="49"/>
        <end position="83"/>
    </location>
</feature>